<evidence type="ECO:0000256" key="7">
    <source>
        <dbReference type="SAM" id="MobiDB-lite"/>
    </source>
</evidence>
<reference evidence="10" key="1">
    <citation type="journal article" date="2007" name="Proc. Natl. Acad. Sci. U.S.A.">
        <title>Genome sequencing reveals complex secondary metabolome in the marine actinomycete Salinispora tropica.</title>
        <authorList>
            <person name="Udwary D.W."/>
            <person name="Zeigler L."/>
            <person name="Asolkar R.N."/>
            <person name="Singan V."/>
            <person name="Lapidus A."/>
            <person name="Fenical W."/>
            <person name="Jensen P.R."/>
            <person name="Moore B.S."/>
        </authorList>
    </citation>
    <scope>NUCLEOTIDE SEQUENCE [LARGE SCALE GENOMIC DNA]</scope>
    <source>
        <strain evidence="10">ATCC BAA-916 / DSM 44818 / CNB-440</strain>
    </source>
</reference>
<dbReference type="Pfam" id="PF06414">
    <property type="entry name" value="Zeta_toxin"/>
    <property type="match status" value="1"/>
</dbReference>
<dbReference type="EMBL" id="CP000667">
    <property type="protein sequence ID" value="ABP55390.1"/>
    <property type="molecule type" value="Genomic_DNA"/>
</dbReference>
<dbReference type="GO" id="GO:0015937">
    <property type="term" value="P:coenzyme A biosynthetic process"/>
    <property type="evidence" value="ECO:0007669"/>
    <property type="project" value="InterPro"/>
</dbReference>
<dbReference type="SUPFAM" id="SSF52540">
    <property type="entry name" value="P-loop containing nucleoside triphosphate hydrolases"/>
    <property type="match status" value="1"/>
</dbReference>
<dbReference type="Gene3D" id="3.40.50.300">
    <property type="entry name" value="P-loop containing nucleotide triphosphate hydrolases"/>
    <property type="match status" value="1"/>
</dbReference>
<dbReference type="InterPro" id="IPR001977">
    <property type="entry name" value="Depp_CoAkinase"/>
</dbReference>
<evidence type="ECO:0000256" key="4">
    <source>
        <dbReference type="ARBA" id="ARBA00022840"/>
    </source>
</evidence>
<dbReference type="HOGENOM" id="CLU_2510785_0_0_11"/>
<keyword evidence="3" id="KW-0547">Nucleotide-binding</keyword>
<dbReference type="GO" id="GO:0005524">
    <property type="term" value="F:ATP binding"/>
    <property type="evidence" value="ECO:0007669"/>
    <property type="project" value="UniProtKB-KW"/>
</dbReference>
<accession>A4X933</accession>
<sequence length="85" mass="8893">MTRPEGAPRGGRALPPTEPARPLRTTSSETGYYDAVTARPTLVVVSGPPGAGKSTLAHTLAQSIGCPAICRDEMKERETDSGVRS</sequence>
<evidence type="ECO:0000313" key="10">
    <source>
        <dbReference type="Proteomes" id="UP000000235"/>
    </source>
</evidence>
<dbReference type="EC" id="2.7.1.176" evidence="2"/>
<proteinExistence type="inferred from homology"/>
<dbReference type="eggNOG" id="COG0645">
    <property type="taxonomic scope" value="Bacteria"/>
</dbReference>
<dbReference type="KEGG" id="stp:Strop_2952"/>
<evidence type="ECO:0000259" key="8">
    <source>
        <dbReference type="Pfam" id="PF06414"/>
    </source>
</evidence>
<feature type="domain" description="Zeta toxin" evidence="8">
    <location>
        <begin position="38"/>
        <end position="76"/>
    </location>
</feature>
<evidence type="ECO:0000256" key="3">
    <source>
        <dbReference type="ARBA" id="ARBA00022741"/>
    </source>
</evidence>
<dbReference type="GO" id="GO:0004140">
    <property type="term" value="F:dephospho-CoA kinase activity"/>
    <property type="evidence" value="ECO:0007669"/>
    <property type="project" value="InterPro"/>
</dbReference>
<feature type="region of interest" description="Disordered" evidence="7">
    <location>
        <begin position="1"/>
        <end position="31"/>
    </location>
</feature>
<organism evidence="9 10">
    <name type="scientific">Salinispora tropica (strain ATCC BAA-916 / DSM 44818 / JCM 13857 / NBRC 105044 / CNB-440)</name>
    <dbReference type="NCBI Taxonomy" id="369723"/>
    <lineage>
        <taxon>Bacteria</taxon>
        <taxon>Bacillati</taxon>
        <taxon>Actinomycetota</taxon>
        <taxon>Actinomycetes</taxon>
        <taxon>Micromonosporales</taxon>
        <taxon>Micromonosporaceae</taxon>
        <taxon>Salinispora</taxon>
    </lineage>
</organism>
<dbReference type="InterPro" id="IPR027417">
    <property type="entry name" value="P-loop_NTPase"/>
</dbReference>
<keyword evidence="10" id="KW-1185">Reference proteome</keyword>
<evidence type="ECO:0000256" key="5">
    <source>
        <dbReference type="ARBA" id="ARBA00032897"/>
    </source>
</evidence>
<evidence type="ECO:0000256" key="6">
    <source>
        <dbReference type="ARBA" id="ARBA00048178"/>
    </source>
</evidence>
<evidence type="ECO:0000256" key="2">
    <source>
        <dbReference type="ARBA" id="ARBA00011963"/>
    </source>
</evidence>
<evidence type="ECO:0000256" key="1">
    <source>
        <dbReference type="ARBA" id="ARBA00009104"/>
    </source>
</evidence>
<evidence type="ECO:0000313" key="9">
    <source>
        <dbReference type="EMBL" id="ABP55390.1"/>
    </source>
</evidence>
<dbReference type="InterPro" id="IPR010488">
    <property type="entry name" value="Zeta_toxin_domain"/>
</dbReference>
<name>A4X933_SALTO</name>
<dbReference type="PROSITE" id="PS51219">
    <property type="entry name" value="DPCK"/>
    <property type="match status" value="1"/>
</dbReference>
<comment type="catalytic activity">
    <reaction evidence="6">
        <text>UDP-N-acetyl-alpha-D-glucosamine + ATP = UDP-N-acetyl-alpha-D-glucosamine 3'-phosphate + ADP + H(+)</text>
        <dbReference type="Rhea" id="RHEA:32671"/>
        <dbReference type="ChEBI" id="CHEBI:15378"/>
        <dbReference type="ChEBI" id="CHEBI:30616"/>
        <dbReference type="ChEBI" id="CHEBI:57705"/>
        <dbReference type="ChEBI" id="CHEBI:64353"/>
        <dbReference type="ChEBI" id="CHEBI:456216"/>
        <dbReference type="EC" id="2.7.1.176"/>
    </reaction>
</comment>
<dbReference type="STRING" id="369723.Strop_2952"/>
<gene>
    <name evidence="9" type="ordered locus">Strop_2952</name>
</gene>
<dbReference type="Proteomes" id="UP000000235">
    <property type="component" value="Chromosome"/>
</dbReference>
<keyword evidence="4" id="KW-0067">ATP-binding</keyword>
<comment type="similarity">
    <text evidence="1">Belongs to the zeta toxin family.</text>
</comment>
<protein>
    <recommendedName>
        <fullName evidence="5">UDP-N-acetylglucosamine kinase</fullName>
        <ecNumber evidence="2">2.7.1.176</ecNumber>
    </recommendedName>
    <alternativeName>
        <fullName evidence="5">UDP-N-acetylglucosamine kinase</fullName>
    </alternativeName>
</protein>
<dbReference type="AlphaFoldDB" id="A4X933"/>